<dbReference type="InterPro" id="IPR003374">
    <property type="entry name" value="ApbE-like_sf"/>
</dbReference>
<evidence type="ECO:0000256" key="4">
    <source>
        <dbReference type="ARBA" id="ARBA00022630"/>
    </source>
</evidence>
<gene>
    <name evidence="11" type="ORF">HNR67_002421</name>
</gene>
<dbReference type="GO" id="GO:0046872">
    <property type="term" value="F:metal ion binding"/>
    <property type="evidence" value="ECO:0007669"/>
    <property type="project" value="UniProtKB-KW"/>
</dbReference>
<evidence type="ECO:0000256" key="5">
    <source>
        <dbReference type="ARBA" id="ARBA00022679"/>
    </source>
</evidence>
<dbReference type="EC" id="2.7.1.180" evidence="2"/>
<dbReference type="RefSeq" id="WP_221489862.1">
    <property type="nucleotide sequence ID" value="NZ_BAAAUI010000029.1"/>
</dbReference>
<evidence type="ECO:0000256" key="8">
    <source>
        <dbReference type="ARBA" id="ARBA00022842"/>
    </source>
</evidence>
<dbReference type="PANTHER" id="PTHR30040:SF2">
    <property type="entry name" value="FAD:PROTEIN FMN TRANSFERASE"/>
    <property type="match status" value="1"/>
</dbReference>
<evidence type="ECO:0000313" key="11">
    <source>
        <dbReference type="EMBL" id="MBB4676303.1"/>
    </source>
</evidence>
<evidence type="ECO:0000256" key="2">
    <source>
        <dbReference type="ARBA" id="ARBA00011955"/>
    </source>
</evidence>
<evidence type="ECO:0000256" key="10">
    <source>
        <dbReference type="ARBA" id="ARBA00048540"/>
    </source>
</evidence>
<accession>A0A7W7C860</accession>
<dbReference type="Gene3D" id="3.10.520.10">
    <property type="entry name" value="ApbE-like domains"/>
    <property type="match status" value="2"/>
</dbReference>
<evidence type="ECO:0000313" key="12">
    <source>
        <dbReference type="Proteomes" id="UP000533598"/>
    </source>
</evidence>
<evidence type="ECO:0000256" key="9">
    <source>
        <dbReference type="ARBA" id="ARBA00031306"/>
    </source>
</evidence>
<keyword evidence="5" id="KW-0808">Transferase</keyword>
<dbReference type="Pfam" id="PF02424">
    <property type="entry name" value="ApbE"/>
    <property type="match status" value="2"/>
</dbReference>
<dbReference type="EMBL" id="JACHMH010000001">
    <property type="protein sequence ID" value="MBB4676303.1"/>
    <property type="molecule type" value="Genomic_DNA"/>
</dbReference>
<reference evidence="11 12" key="1">
    <citation type="submission" date="2020-08" db="EMBL/GenBank/DDBJ databases">
        <title>Sequencing the genomes of 1000 actinobacteria strains.</title>
        <authorList>
            <person name="Klenk H.-P."/>
        </authorList>
    </citation>
    <scope>NUCLEOTIDE SEQUENCE [LARGE SCALE GENOMIC DNA]</scope>
    <source>
        <strain evidence="11 12">DSM 44230</strain>
    </source>
</reference>
<organism evidence="11 12">
    <name type="scientific">Crossiella cryophila</name>
    <dbReference type="NCBI Taxonomy" id="43355"/>
    <lineage>
        <taxon>Bacteria</taxon>
        <taxon>Bacillati</taxon>
        <taxon>Actinomycetota</taxon>
        <taxon>Actinomycetes</taxon>
        <taxon>Pseudonocardiales</taxon>
        <taxon>Pseudonocardiaceae</taxon>
        <taxon>Crossiella</taxon>
    </lineage>
</organism>
<protein>
    <recommendedName>
        <fullName evidence="3">FAD:protein FMN transferase</fullName>
        <ecNumber evidence="2">2.7.1.180</ecNumber>
    </recommendedName>
    <alternativeName>
        <fullName evidence="9">Flavin transferase</fullName>
    </alternativeName>
</protein>
<evidence type="ECO:0000256" key="7">
    <source>
        <dbReference type="ARBA" id="ARBA00022827"/>
    </source>
</evidence>
<proteinExistence type="predicted"/>
<keyword evidence="7" id="KW-0274">FAD</keyword>
<comment type="catalytic activity">
    <reaction evidence="10">
        <text>L-threonyl-[protein] + FAD = FMN-L-threonyl-[protein] + AMP + H(+)</text>
        <dbReference type="Rhea" id="RHEA:36847"/>
        <dbReference type="Rhea" id="RHEA-COMP:11060"/>
        <dbReference type="Rhea" id="RHEA-COMP:11061"/>
        <dbReference type="ChEBI" id="CHEBI:15378"/>
        <dbReference type="ChEBI" id="CHEBI:30013"/>
        <dbReference type="ChEBI" id="CHEBI:57692"/>
        <dbReference type="ChEBI" id="CHEBI:74257"/>
        <dbReference type="ChEBI" id="CHEBI:456215"/>
        <dbReference type="EC" id="2.7.1.180"/>
    </reaction>
</comment>
<dbReference type="AlphaFoldDB" id="A0A7W7C860"/>
<name>A0A7W7C860_9PSEU</name>
<keyword evidence="11" id="KW-0449">Lipoprotein</keyword>
<keyword evidence="12" id="KW-1185">Reference proteome</keyword>
<dbReference type="Proteomes" id="UP000533598">
    <property type="component" value="Unassembled WGS sequence"/>
</dbReference>
<keyword evidence="6" id="KW-0479">Metal-binding</keyword>
<comment type="caution">
    <text evidence="11">The sequence shown here is derived from an EMBL/GenBank/DDBJ whole genome shotgun (WGS) entry which is preliminary data.</text>
</comment>
<dbReference type="GO" id="GO:0016740">
    <property type="term" value="F:transferase activity"/>
    <property type="evidence" value="ECO:0007669"/>
    <property type="project" value="UniProtKB-KW"/>
</dbReference>
<comment type="cofactor">
    <cofactor evidence="1">
        <name>Mg(2+)</name>
        <dbReference type="ChEBI" id="CHEBI:18420"/>
    </cofactor>
</comment>
<evidence type="ECO:0000256" key="6">
    <source>
        <dbReference type="ARBA" id="ARBA00022723"/>
    </source>
</evidence>
<keyword evidence="4" id="KW-0285">Flavoprotein</keyword>
<dbReference type="PANTHER" id="PTHR30040">
    <property type="entry name" value="THIAMINE BIOSYNTHESIS LIPOPROTEIN APBE"/>
    <property type="match status" value="1"/>
</dbReference>
<dbReference type="SUPFAM" id="SSF143631">
    <property type="entry name" value="ApbE-like"/>
    <property type="match status" value="1"/>
</dbReference>
<evidence type="ECO:0000256" key="3">
    <source>
        <dbReference type="ARBA" id="ARBA00016337"/>
    </source>
</evidence>
<dbReference type="InterPro" id="IPR024932">
    <property type="entry name" value="ApbE"/>
</dbReference>
<keyword evidence="8" id="KW-0460">Magnesium</keyword>
<evidence type="ECO:0000256" key="1">
    <source>
        <dbReference type="ARBA" id="ARBA00001946"/>
    </source>
</evidence>
<sequence length="251" mass="26773">MSAVGTVRRVEQVMGLPVSVDLRDELIGEQAVQRVFDWLHEVDARFSPFRLDSEVSLFSRGELAESELSTDLRYVLQVCVDYQQRTGGAFRAWLPGRALDPCAVVKGWAVQRAAGLLRRAGARNFCLNAGGDVVTHGEPGPGRRWRVGIRHPDEADQLCGVLEVGSAAVATSAAYERGAHIVDGRTGLPPRHALLSVTVLAADLTIADTTATAAFALGEDGIAWAAAEPGCSVFAVRADRSVFSSPGLPLV</sequence>